<feature type="region of interest" description="Disordered" evidence="2">
    <location>
        <begin position="396"/>
        <end position="492"/>
    </location>
</feature>
<reference evidence="3 4" key="1">
    <citation type="journal article" date="2023" name="bioRxiv">
        <title>High-quality genome assemblies of four members of thePodospora anserinaspecies complex.</title>
        <authorList>
            <person name="Ament-Velasquez S.L."/>
            <person name="Vogan A.A."/>
            <person name="Wallerman O."/>
            <person name="Hartmann F."/>
            <person name="Gautier V."/>
            <person name="Silar P."/>
            <person name="Giraud T."/>
            <person name="Johannesson H."/>
        </authorList>
    </citation>
    <scope>NUCLEOTIDE SEQUENCE [LARGE SCALE GENOMIC DNA]</scope>
    <source>
        <strain evidence="3 4">CBS 112042</strain>
    </source>
</reference>
<evidence type="ECO:0000256" key="2">
    <source>
        <dbReference type="SAM" id="MobiDB-lite"/>
    </source>
</evidence>
<comment type="caution">
    <text evidence="3">The sequence shown here is derived from an EMBL/GenBank/DDBJ whole genome shotgun (WGS) entry which is preliminary data.</text>
</comment>
<proteinExistence type="predicted"/>
<feature type="compositionally biased region" description="Polar residues" evidence="2">
    <location>
        <begin position="1"/>
        <end position="12"/>
    </location>
</feature>
<feature type="region of interest" description="Disordered" evidence="2">
    <location>
        <begin position="297"/>
        <end position="325"/>
    </location>
</feature>
<feature type="compositionally biased region" description="Low complexity" evidence="2">
    <location>
        <begin position="298"/>
        <end position="316"/>
    </location>
</feature>
<accession>A0ABR0FJH7</accession>
<feature type="region of interest" description="Disordered" evidence="2">
    <location>
        <begin position="1"/>
        <end position="65"/>
    </location>
</feature>
<evidence type="ECO:0000256" key="1">
    <source>
        <dbReference type="SAM" id="Coils"/>
    </source>
</evidence>
<feature type="compositionally biased region" description="Polar residues" evidence="2">
    <location>
        <begin position="340"/>
        <end position="349"/>
    </location>
</feature>
<dbReference type="RefSeq" id="XP_062732185.1">
    <property type="nucleotide sequence ID" value="XM_062878650.1"/>
</dbReference>
<evidence type="ECO:0000313" key="3">
    <source>
        <dbReference type="EMBL" id="KAK4643209.1"/>
    </source>
</evidence>
<name>A0ABR0FJH7_9PEZI</name>
<feature type="compositionally biased region" description="Polar residues" evidence="2">
    <location>
        <begin position="365"/>
        <end position="374"/>
    </location>
</feature>
<feature type="compositionally biased region" description="Low complexity" evidence="2">
    <location>
        <begin position="480"/>
        <end position="489"/>
    </location>
</feature>
<sequence length="581" mass="63558">MASNSDQSSQIMVNGIPYEDRLMVDGPSTPLDDDTVIPMSQQSIPATEMPNSPLNHTTASFRSDSTDDLAVPAVIPSSLTPPPSSQVPGVAATAPFNAQAFNGSSQLTGIVSPPETGLAAVKREDGVPGYMTPTQEQISEASPETLRRMLQSLVAEHAQVKMQAAHHRMQNVLLTFQAQEDANRAQVEHELTRREVDVLQKAESARQARREISTATETAQARYMKLEEMYKELVEENKALNQRLRGARKVLEERADQIASLQEDREVMLNRIRENREHFHILCSPGGMFHGALTPKVTQAQSPQQQRATPRQTPRSAQKEVHHRGRGHNLADLLEALSQDNNSAPSTPITGHRPRAAVGPKHTRNVQSMSSLPTTPVRFRGDNGGLLPSVDLVPQTEPPQRFPRFLAHTPNAPKSAERERRRSRESTISADDNEELARQALRSITTAAPFAPRASVSSQRSRGSQRVQDGEEVEEEEIYESQASQAASEMLRRDARESFEVAASVQNSRDGTPAAADKSAKLQAKLFGPLNKSAGALAGGGKRKLGELERTMDVYAVGGVKSKKLRDGRVGLGIQYSQESA</sequence>
<feature type="compositionally biased region" description="Polar residues" evidence="2">
    <location>
        <begin position="38"/>
        <end position="63"/>
    </location>
</feature>
<evidence type="ECO:0000313" key="4">
    <source>
        <dbReference type="Proteomes" id="UP001322138"/>
    </source>
</evidence>
<protein>
    <recommendedName>
        <fullName evidence="5">FAD-dependent oxidoreductase-like enzyme</fullName>
    </recommendedName>
</protein>
<organism evidence="3 4">
    <name type="scientific">Podospora bellae-mahoneyi</name>
    <dbReference type="NCBI Taxonomy" id="2093777"/>
    <lineage>
        <taxon>Eukaryota</taxon>
        <taxon>Fungi</taxon>
        <taxon>Dikarya</taxon>
        <taxon>Ascomycota</taxon>
        <taxon>Pezizomycotina</taxon>
        <taxon>Sordariomycetes</taxon>
        <taxon>Sordariomycetidae</taxon>
        <taxon>Sordariales</taxon>
        <taxon>Podosporaceae</taxon>
        <taxon>Podospora</taxon>
    </lineage>
</organism>
<feature type="region of interest" description="Disordered" evidence="2">
    <location>
        <begin position="340"/>
        <end position="379"/>
    </location>
</feature>
<dbReference type="EMBL" id="JAFFGZ010000006">
    <property type="protein sequence ID" value="KAK4643209.1"/>
    <property type="molecule type" value="Genomic_DNA"/>
</dbReference>
<gene>
    <name evidence="3" type="ORF">QC761_403630</name>
</gene>
<evidence type="ECO:0008006" key="5">
    <source>
        <dbReference type="Google" id="ProtNLM"/>
    </source>
</evidence>
<keyword evidence="4" id="KW-1185">Reference proteome</keyword>
<dbReference type="GeneID" id="87898132"/>
<dbReference type="Proteomes" id="UP001322138">
    <property type="component" value="Unassembled WGS sequence"/>
</dbReference>
<keyword evidence="1" id="KW-0175">Coiled coil</keyword>
<feature type="compositionally biased region" description="Acidic residues" evidence="2">
    <location>
        <begin position="470"/>
        <end position="479"/>
    </location>
</feature>
<feature type="coiled-coil region" evidence="1">
    <location>
        <begin position="182"/>
        <end position="271"/>
    </location>
</feature>
<feature type="compositionally biased region" description="Low complexity" evidence="2">
    <location>
        <begin position="455"/>
        <end position="467"/>
    </location>
</feature>
<feature type="compositionally biased region" description="Basic and acidic residues" evidence="2">
    <location>
        <begin position="415"/>
        <end position="425"/>
    </location>
</feature>